<feature type="signal peptide" evidence="10">
    <location>
        <begin position="1"/>
        <end position="20"/>
    </location>
</feature>
<dbReference type="Gene3D" id="2.10.220.10">
    <property type="entry name" value="Hormone Receptor, Insulin-like Growth Factor Receptor 1, Chain A, domain 2"/>
    <property type="match status" value="1"/>
</dbReference>
<protein>
    <recommendedName>
        <fullName evidence="11">R-spondin Fu-CRD domain-containing protein</fullName>
    </recommendedName>
</protein>
<organism evidence="12 13">
    <name type="scientific">Denticeps clupeoides</name>
    <name type="common">denticle herring</name>
    <dbReference type="NCBI Taxonomy" id="299321"/>
    <lineage>
        <taxon>Eukaryota</taxon>
        <taxon>Metazoa</taxon>
        <taxon>Chordata</taxon>
        <taxon>Craniata</taxon>
        <taxon>Vertebrata</taxon>
        <taxon>Euteleostomi</taxon>
        <taxon>Actinopterygii</taxon>
        <taxon>Neopterygii</taxon>
        <taxon>Teleostei</taxon>
        <taxon>Clupei</taxon>
        <taxon>Clupeiformes</taxon>
        <taxon>Denticipitoidei</taxon>
        <taxon>Denticipitidae</taxon>
        <taxon>Denticeps</taxon>
    </lineage>
</organism>
<evidence type="ECO:0000256" key="1">
    <source>
        <dbReference type="ARBA" id="ARBA00004613"/>
    </source>
</evidence>
<evidence type="ECO:0000256" key="10">
    <source>
        <dbReference type="SAM" id="SignalP"/>
    </source>
</evidence>
<dbReference type="PROSITE" id="PS50092">
    <property type="entry name" value="TSP1"/>
    <property type="match status" value="1"/>
</dbReference>
<dbReference type="GeneTree" id="ENSGT00940000160937"/>
<proteinExistence type="inferred from homology"/>
<dbReference type="InterPro" id="IPR009030">
    <property type="entry name" value="Growth_fac_rcpt_cys_sf"/>
</dbReference>
<evidence type="ECO:0000256" key="5">
    <source>
        <dbReference type="ARBA" id="ARBA00022674"/>
    </source>
</evidence>
<dbReference type="AlphaFoldDB" id="A0AAY4EUL6"/>
<evidence type="ECO:0000313" key="13">
    <source>
        <dbReference type="Proteomes" id="UP000694580"/>
    </source>
</evidence>
<dbReference type="GeneID" id="114801152"/>
<evidence type="ECO:0000256" key="4">
    <source>
        <dbReference type="ARBA" id="ARBA00022606"/>
    </source>
</evidence>
<keyword evidence="3" id="KW-0964">Secreted</keyword>
<keyword evidence="4" id="KW-0716">Sensory transduction</keyword>
<evidence type="ECO:0000256" key="6">
    <source>
        <dbReference type="ARBA" id="ARBA00022687"/>
    </source>
</evidence>
<evidence type="ECO:0000256" key="2">
    <source>
        <dbReference type="ARBA" id="ARBA00007308"/>
    </source>
</evidence>
<dbReference type="PANTHER" id="PTHR46987:SF6">
    <property type="entry name" value="R-SPONDIN-4"/>
    <property type="match status" value="1"/>
</dbReference>
<dbReference type="InterPro" id="IPR043601">
    <property type="entry name" value="Rspo_Fu-CRD_dom"/>
</dbReference>
<name>A0AAY4EUL6_9TELE</name>
<evidence type="ECO:0000259" key="11">
    <source>
        <dbReference type="Pfam" id="PF15913"/>
    </source>
</evidence>
<evidence type="ECO:0000256" key="9">
    <source>
        <dbReference type="ARBA" id="ARBA00023180"/>
    </source>
</evidence>
<evidence type="ECO:0000256" key="7">
    <source>
        <dbReference type="ARBA" id="ARBA00022729"/>
    </source>
</evidence>
<reference evidence="12" key="3">
    <citation type="submission" date="2025-09" db="UniProtKB">
        <authorList>
            <consortium name="Ensembl"/>
        </authorList>
    </citation>
    <scope>IDENTIFICATION</scope>
</reference>
<reference evidence="12" key="2">
    <citation type="submission" date="2025-08" db="UniProtKB">
        <authorList>
            <consortium name="Ensembl"/>
        </authorList>
    </citation>
    <scope>IDENTIFICATION</scope>
</reference>
<keyword evidence="5" id="KW-0358">Heparin-binding</keyword>
<comment type="similarity">
    <text evidence="2">Belongs to the R-spondin family.</text>
</comment>
<dbReference type="GO" id="GO:0016055">
    <property type="term" value="P:Wnt signaling pathway"/>
    <property type="evidence" value="ECO:0007669"/>
    <property type="project" value="UniProtKB-KW"/>
</dbReference>
<keyword evidence="7 10" id="KW-0732">Signal</keyword>
<dbReference type="Ensembl" id="ENSDCDT00010071689.1">
    <property type="protein sequence ID" value="ENSDCDP00010060936.1"/>
    <property type="gene ID" value="ENSDCDG00010033748.1"/>
</dbReference>
<dbReference type="Proteomes" id="UP000694580">
    <property type="component" value="Chromosome 12"/>
</dbReference>
<dbReference type="PANTHER" id="PTHR46987">
    <property type="entry name" value="NEUROHYPOPHYSIAL HORMONES, N-TERMINAL DOMAIN CONTAINING PROTEIN"/>
    <property type="match status" value="1"/>
</dbReference>
<dbReference type="Pfam" id="PF15913">
    <property type="entry name" value="Furin-like_2"/>
    <property type="match status" value="1"/>
</dbReference>
<keyword evidence="9" id="KW-0325">Glycoprotein</keyword>
<dbReference type="SMART" id="SM00261">
    <property type="entry name" value="FU"/>
    <property type="match status" value="2"/>
</dbReference>
<feature type="chain" id="PRO_5044331098" description="R-spondin Fu-CRD domain-containing protein" evidence="10">
    <location>
        <begin position="21"/>
        <end position="223"/>
    </location>
</feature>
<comment type="subcellular location">
    <subcellularLocation>
        <location evidence="1">Secreted</location>
    </subcellularLocation>
</comment>
<sequence length="223" mass="25779">MHLRLRALLSLLHCVFIATARRAAKDNVQDCWNCLECSVENGCVRCPEKLFLFLQRWGITHRGSCLHSCPAGHFGQRGKDVNRCMKCKGPECDRCFNKDFCTKCKRGLLLFKGRCFSSCPEGTVPHLTDCIEGNWSQWSPCQRNGLSCGVKWGWQIRTRLLPWKVSEESALLHPPQSERKRCRINKRCSRDMRKHERRQKAQKLLKHVKNRTVTDPSEVAGRI</sequence>
<feature type="domain" description="R-spondin Fu-CRD" evidence="11">
    <location>
        <begin position="31"/>
        <end position="126"/>
    </location>
</feature>
<reference evidence="12 13" key="1">
    <citation type="submission" date="2020-06" db="EMBL/GenBank/DDBJ databases">
        <authorList>
            <consortium name="Wellcome Sanger Institute Data Sharing"/>
        </authorList>
    </citation>
    <scope>NUCLEOTIDE SEQUENCE [LARGE SCALE GENOMIC DNA]</scope>
</reference>
<dbReference type="InterPro" id="IPR000884">
    <property type="entry name" value="TSP1_rpt"/>
</dbReference>
<keyword evidence="6" id="KW-0879">Wnt signaling pathway</keyword>
<dbReference type="GO" id="GO:0008201">
    <property type="term" value="F:heparin binding"/>
    <property type="evidence" value="ECO:0007669"/>
    <property type="project" value="UniProtKB-KW"/>
</dbReference>
<dbReference type="RefSeq" id="XP_028854981.1">
    <property type="nucleotide sequence ID" value="XM_028999148.1"/>
</dbReference>
<dbReference type="CDD" id="cd00064">
    <property type="entry name" value="FU"/>
    <property type="match status" value="1"/>
</dbReference>
<evidence type="ECO:0000256" key="3">
    <source>
        <dbReference type="ARBA" id="ARBA00022525"/>
    </source>
</evidence>
<keyword evidence="8" id="KW-1015">Disulfide bond</keyword>
<dbReference type="InterPro" id="IPR051514">
    <property type="entry name" value="R-spondin"/>
</dbReference>
<keyword evidence="13" id="KW-1185">Reference proteome</keyword>
<evidence type="ECO:0000256" key="8">
    <source>
        <dbReference type="ARBA" id="ARBA00023157"/>
    </source>
</evidence>
<dbReference type="GO" id="GO:0005576">
    <property type="term" value="C:extracellular region"/>
    <property type="evidence" value="ECO:0007669"/>
    <property type="project" value="UniProtKB-SubCell"/>
</dbReference>
<evidence type="ECO:0000313" key="12">
    <source>
        <dbReference type="Ensembl" id="ENSDCDP00010060936.1"/>
    </source>
</evidence>
<accession>A0AAY4EUL6</accession>
<gene>
    <name evidence="12" type="primary">RSPO4</name>
</gene>
<dbReference type="SUPFAM" id="SSF57184">
    <property type="entry name" value="Growth factor receptor domain"/>
    <property type="match status" value="1"/>
</dbReference>
<dbReference type="InterPro" id="IPR006212">
    <property type="entry name" value="Furin_repeat"/>
</dbReference>